<keyword evidence="2" id="KW-0663">Pyridoxal phosphate</keyword>
<dbReference type="KEGG" id="sna:Snas_3319"/>
<dbReference type="eggNOG" id="COG1167">
    <property type="taxonomic scope" value="Bacteria"/>
</dbReference>
<dbReference type="InterPro" id="IPR051446">
    <property type="entry name" value="HTH_trans_reg/aminotransferase"/>
</dbReference>
<keyword evidence="7" id="KW-0032">Aminotransferase</keyword>
<dbReference type="GO" id="GO:0030170">
    <property type="term" value="F:pyridoxal phosphate binding"/>
    <property type="evidence" value="ECO:0007669"/>
    <property type="project" value="InterPro"/>
</dbReference>
<dbReference type="PANTHER" id="PTHR46577:SF1">
    <property type="entry name" value="HTH-TYPE TRANSCRIPTIONAL REGULATORY PROTEIN GABR"/>
    <property type="match status" value="1"/>
</dbReference>
<dbReference type="HOGENOM" id="CLU_017584_0_1_11"/>
<dbReference type="SUPFAM" id="SSF46785">
    <property type="entry name" value="Winged helix' DNA-binding domain"/>
    <property type="match status" value="1"/>
</dbReference>
<organism evidence="7 8">
    <name type="scientific">Stackebrandtia nassauensis (strain DSM 44728 / CIP 108903 / NRRL B-16338 / NBRC 102104 / LLR-40K-21)</name>
    <dbReference type="NCBI Taxonomy" id="446470"/>
    <lineage>
        <taxon>Bacteria</taxon>
        <taxon>Bacillati</taxon>
        <taxon>Actinomycetota</taxon>
        <taxon>Actinomycetes</taxon>
        <taxon>Glycomycetales</taxon>
        <taxon>Glycomycetaceae</taxon>
        <taxon>Stackebrandtia</taxon>
    </lineage>
</organism>
<dbReference type="Proteomes" id="UP000000844">
    <property type="component" value="Chromosome"/>
</dbReference>
<reference evidence="7 8" key="1">
    <citation type="journal article" date="2009" name="Stand. Genomic Sci.">
        <title>Complete genome sequence of Stackebrandtia nassauensis type strain (LLR-40K-21).</title>
        <authorList>
            <person name="Munk C."/>
            <person name="Lapidus A."/>
            <person name="Copeland A."/>
            <person name="Jando M."/>
            <person name="Mayilraj S."/>
            <person name="Glavina Del Rio T."/>
            <person name="Nolan M."/>
            <person name="Chen F."/>
            <person name="Lucas S."/>
            <person name="Tice H."/>
            <person name="Cheng J.F."/>
            <person name="Han C."/>
            <person name="Detter J.C."/>
            <person name="Bruce D."/>
            <person name="Goodwin L."/>
            <person name="Chain P."/>
            <person name="Pitluck S."/>
            <person name="Goker M."/>
            <person name="Ovchinikova G."/>
            <person name="Pati A."/>
            <person name="Ivanova N."/>
            <person name="Mavromatis K."/>
            <person name="Chen A."/>
            <person name="Palaniappan K."/>
            <person name="Land M."/>
            <person name="Hauser L."/>
            <person name="Chang Y.J."/>
            <person name="Jeffries C.D."/>
            <person name="Bristow J."/>
            <person name="Eisen J.A."/>
            <person name="Markowitz V."/>
            <person name="Hugenholtz P."/>
            <person name="Kyrpides N.C."/>
            <person name="Klenk H.P."/>
        </authorList>
    </citation>
    <scope>NUCLEOTIDE SEQUENCE [LARGE SCALE GENOMIC DNA]</scope>
    <source>
        <strain evidence="8">DSM 44728 / CIP 108903 / NRRL B-16338 / NBRC 102104 / LLR-40K-21</strain>
    </source>
</reference>
<dbReference type="PANTHER" id="PTHR46577">
    <property type="entry name" value="HTH-TYPE TRANSCRIPTIONAL REGULATORY PROTEIN GABR"/>
    <property type="match status" value="1"/>
</dbReference>
<dbReference type="PROSITE" id="PS50949">
    <property type="entry name" value="HTH_GNTR"/>
    <property type="match status" value="1"/>
</dbReference>
<evidence type="ECO:0000256" key="5">
    <source>
        <dbReference type="ARBA" id="ARBA00023163"/>
    </source>
</evidence>
<dbReference type="RefSeq" id="WP_013018556.1">
    <property type="nucleotide sequence ID" value="NC_013947.1"/>
</dbReference>
<dbReference type="InterPro" id="IPR015424">
    <property type="entry name" value="PyrdxlP-dep_Trfase"/>
</dbReference>
<dbReference type="InterPro" id="IPR015421">
    <property type="entry name" value="PyrdxlP-dep_Trfase_major"/>
</dbReference>
<keyword evidence="5" id="KW-0804">Transcription</keyword>
<dbReference type="OrthoDB" id="5415143at2"/>
<dbReference type="Gene3D" id="3.40.640.10">
    <property type="entry name" value="Type I PLP-dependent aspartate aminotransferase-like (Major domain)"/>
    <property type="match status" value="1"/>
</dbReference>
<protein>
    <submittedName>
        <fullName evidence="7">Transcriptional regulator, GntR family with aminotransferase domain protein</fullName>
    </submittedName>
</protein>
<dbReference type="SMART" id="SM00345">
    <property type="entry name" value="HTH_GNTR"/>
    <property type="match status" value="1"/>
</dbReference>
<dbReference type="InterPro" id="IPR000524">
    <property type="entry name" value="Tscrpt_reg_HTH_GntR"/>
</dbReference>
<evidence type="ECO:0000256" key="1">
    <source>
        <dbReference type="ARBA" id="ARBA00005384"/>
    </source>
</evidence>
<evidence type="ECO:0000256" key="2">
    <source>
        <dbReference type="ARBA" id="ARBA00022898"/>
    </source>
</evidence>
<evidence type="ECO:0000256" key="3">
    <source>
        <dbReference type="ARBA" id="ARBA00023015"/>
    </source>
</evidence>
<dbReference type="Pfam" id="PF00155">
    <property type="entry name" value="Aminotran_1_2"/>
    <property type="match status" value="1"/>
</dbReference>
<dbReference type="GO" id="GO:0008483">
    <property type="term" value="F:transaminase activity"/>
    <property type="evidence" value="ECO:0007669"/>
    <property type="project" value="UniProtKB-KW"/>
</dbReference>
<comment type="similarity">
    <text evidence="1">In the C-terminal section; belongs to the class-I pyridoxal-phosphate-dependent aminotransferase family.</text>
</comment>
<keyword evidence="3" id="KW-0805">Transcription regulation</keyword>
<dbReference type="GO" id="GO:0003700">
    <property type="term" value="F:DNA-binding transcription factor activity"/>
    <property type="evidence" value="ECO:0007669"/>
    <property type="project" value="InterPro"/>
</dbReference>
<dbReference type="STRING" id="446470.Snas_3319"/>
<feature type="domain" description="HTH gntR-type" evidence="6">
    <location>
        <begin position="21"/>
        <end position="89"/>
    </location>
</feature>
<dbReference type="InterPro" id="IPR004839">
    <property type="entry name" value="Aminotransferase_I/II_large"/>
</dbReference>
<dbReference type="PRINTS" id="PR00035">
    <property type="entry name" value="HTHGNTR"/>
</dbReference>
<sequence length="470" mass="50743">MPDPWYAIRELLLADDAVDHGKRGRRTERALREAIRSGRVPPGTRLPSSRDLARQLDVARGTVTAAYRQLTAEGYVSTRPGSGTYVAASSGPGPVAEPAAAPTRYPAFEFDLRTGIPALSDFPRTAWLAATKRALAELPDAALAYPDTAGLPSLRQELTAYLGRVRAVTTTADGVLVTHGAAEALALLARALRDAGHRRIAVEDPCYPGQVELLSGNGLEPVPVPVDDAGLDVEALRRTGCRAVVITAAHQYPLGVVLQPRRRLALLEWAADNDALIVEDDYDAEHRYDRPAVAALQGLAPTRVAYIGTTSKTLAPGLRLGWLVAPARFHRDVLRGKDVLNRGGSVIEHAAFATFLRHGGYDRHLGRTRRMYRQRRDALVEALATRLPHWRPTGVAAGLHVVVRLPPNTSDSTLAARLADAGVNVIALSRYMRTDTLPFPGLVIAYAATTPDRLRAAVDRMAQVTTTSVP</sequence>
<keyword evidence="4" id="KW-0238">DNA-binding</keyword>
<dbReference type="InterPro" id="IPR036390">
    <property type="entry name" value="WH_DNA-bd_sf"/>
</dbReference>
<dbReference type="Gene3D" id="1.10.10.10">
    <property type="entry name" value="Winged helix-like DNA-binding domain superfamily/Winged helix DNA-binding domain"/>
    <property type="match status" value="1"/>
</dbReference>
<keyword evidence="8" id="KW-1185">Reference proteome</keyword>
<dbReference type="EMBL" id="CP001778">
    <property type="protein sequence ID" value="ADD42985.1"/>
    <property type="molecule type" value="Genomic_DNA"/>
</dbReference>
<dbReference type="AlphaFoldDB" id="D3PUH2"/>
<evidence type="ECO:0000313" key="8">
    <source>
        <dbReference type="Proteomes" id="UP000000844"/>
    </source>
</evidence>
<dbReference type="Pfam" id="PF00392">
    <property type="entry name" value="GntR"/>
    <property type="match status" value="1"/>
</dbReference>
<dbReference type="InterPro" id="IPR036388">
    <property type="entry name" value="WH-like_DNA-bd_sf"/>
</dbReference>
<dbReference type="CDD" id="cd07377">
    <property type="entry name" value="WHTH_GntR"/>
    <property type="match status" value="1"/>
</dbReference>
<evidence type="ECO:0000313" key="7">
    <source>
        <dbReference type="EMBL" id="ADD42985.1"/>
    </source>
</evidence>
<gene>
    <name evidence="7" type="ordered locus">Snas_3319</name>
</gene>
<proteinExistence type="inferred from homology"/>
<evidence type="ECO:0000259" key="6">
    <source>
        <dbReference type="PROSITE" id="PS50949"/>
    </source>
</evidence>
<dbReference type="SUPFAM" id="SSF53383">
    <property type="entry name" value="PLP-dependent transferases"/>
    <property type="match status" value="1"/>
</dbReference>
<dbReference type="CDD" id="cd00609">
    <property type="entry name" value="AAT_like"/>
    <property type="match status" value="1"/>
</dbReference>
<evidence type="ECO:0000256" key="4">
    <source>
        <dbReference type="ARBA" id="ARBA00023125"/>
    </source>
</evidence>
<accession>D3PUH2</accession>
<name>D3PUH2_STANL</name>
<keyword evidence="7" id="KW-0808">Transferase</keyword>
<dbReference type="GO" id="GO:0003677">
    <property type="term" value="F:DNA binding"/>
    <property type="evidence" value="ECO:0007669"/>
    <property type="project" value="UniProtKB-KW"/>
</dbReference>